<organism evidence="2 3">
    <name type="scientific">Microcystis aeruginosa NIES-298</name>
    <dbReference type="NCBI Taxonomy" id="449468"/>
    <lineage>
        <taxon>Bacteria</taxon>
        <taxon>Bacillati</taxon>
        <taxon>Cyanobacteriota</taxon>
        <taxon>Cyanophyceae</taxon>
        <taxon>Oscillatoriophycideae</taxon>
        <taxon>Chroococcales</taxon>
        <taxon>Microcystaceae</taxon>
        <taxon>Microcystis</taxon>
    </lineage>
</organism>
<evidence type="ECO:0000259" key="1">
    <source>
        <dbReference type="Pfam" id="PF01850"/>
    </source>
</evidence>
<gene>
    <name evidence="2" type="ORF">BGM30_10170</name>
</gene>
<proteinExistence type="predicted"/>
<feature type="domain" description="PIN" evidence="1">
    <location>
        <begin position="4"/>
        <end position="130"/>
    </location>
</feature>
<dbReference type="InterPro" id="IPR029060">
    <property type="entry name" value="PIN-like_dom_sf"/>
</dbReference>
<evidence type="ECO:0000313" key="2">
    <source>
        <dbReference type="EMBL" id="GBD51924.1"/>
    </source>
</evidence>
<dbReference type="Proteomes" id="UP000236321">
    <property type="component" value="Unassembled WGS sequence"/>
</dbReference>
<dbReference type="Gene3D" id="3.40.50.1010">
    <property type="entry name" value="5'-nuclease"/>
    <property type="match status" value="1"/>
</dbReference>
<dbReference type="PANTHER" id="PTHR42188">
    <property type="entry name" value="23S RRNA-SPECIFIC ENDONUCLEASE VAPC20"/>
    <property type="match status" value="1"/>
</dbReference>
<dbReference type="InterPro" id="IPR002716">
    <property type="entry name" value="PIN_dom"/>
</dbReference>
<dbReference type="AlphaFoldDB" id="A0A2H6BP02"/>
<dbReference type="GO" id="GO:0016075">
    <property type="term" value="P:rRNA catabolic process"/>
    <property type="evidence" value="ECO:0007669"/>
    <property type="project" value="TreeGrafter"/>
</dbReference>
<dbReference type="InterPro" id="IPR039018">
    <property type="entry name" value="VapC20-like"/>
</dbReference>
<reference evidence="3" key="1">
    <citation type="submission" date="2017-12" db="EMBL/GenBank/DDBJ databases">
        <title>Improved Draft Genome Sequence of Microcystis aeruginosa NIES-298, a Microcystin-Producing Cyanobacterium from Lake Kasumigaura, Japan.</title>
        <authorList>
            <person name="Yamaguchi H."/>
            <person name="Suzuki S."/>
            <person name="Kawachi M."/>
        </authorList>
    </citation>
    <scope>NUCLEOTIDE SEQUENCE [LARGE SCALE GENOMIC DNA]</scope>
    <source>
        <strain evidence="3">NIES-298</strain>
    </source>
</reference>
<comment type="caution">
    <text evidence="2">The sequence shown here is derived from an EMBL/GenBank/DDBJ whole genome shotgun (WGS) entry which is preliminary data.</text>
</comment>
<protein>
    <recommendedName>
        <fullName evidence="1">PIN domain-containing protein</fullName>
    </recommendedName>
</protein>
<evidence type="ECO:0000313" key="3">
    <source>
        <dbReference type="Proteomes" id="UP000236321"/>
    </source>
</evidence>
<dbReference type="Pfam" id="PF01850">
    <property type="entry name" value="PIN"/>
    <property type="match status" value="1"/>
</dbReference>
<dbReference type="EMBL" id="BEYQ01000003">
    <property type="protein sequence ID" value="GBD51924.1"/>
    <property type="molecule type" value="Genomic_DNA"/>
</dbReference>
<dbReference type="PANTHER" id="PTHR42188:SF1">
    <property type="entry name" value="23S RRNA-SPECIFIC ENDONUCLEASE VAPC20"/>
    <property type="match status" value="1"/>
</dbReference>
<accession>A0A2H6BP02</accession>
<name>A0A2H6BP02_MICAE</name>
<dbReference type="SUPFAM" id="SSF88723">
    <property type="entry name" value="PIN domain-like"/>
    <property type="match status" value="1"/>
</dbReference>
<dbReference type="GO" id="GO:0004521">
    <property type="term" value="F:RNA endonuclease activity"/>
    <property type="evidence" value="ECO:0007669"/>
    <property type="project" value="InterPro"/>
</dbReference>
<sequence>MRVVFADTGYWVALLNPSDNLHKKAVQLSKTLHPVYIVTSEAVLIEVLNDFSKRGEYFRDLAIELTQNLRSNPNVRIVPQTSEQFEQGLRLYQQRKDKAWSHTDCVSFKIMEENEIREALAYDKHFAQAGFTALMRNCRV</sequence>
<dbReference type="RefSeq" id="WP_002736269.1">
    <property type="nucleotide sequence ID" value="NZ_BEIU01000022.1"/>
</dbReference>